<dbReference type="Gene3D" id="3.40.190.170">
    <property type="entry name" value="Bacterial extracellular solute-binding protein, family 7"/>
    <property type="match status" value="1"/>
</dbReference>
<accession>A0A4Q7MXZ2</accession>
<dbReference type="NCBIfam" id="NF037995">
    <property type="entry name" value="TRAP_S1"/>
    <property type="match status" value="1"/>
</dbReference>
<dbReference type="EMBL" id="SGWZ01000001">
    <property type="protein sequence ID" value="RZS73968.1"/>
    <property type="molecule type" value="Genomic_DNA"/>
</dbReference>
<evidence type="ECO:0000256" key="2">
    <source>
        <dbReference type="ARBA" id="ARBA00022448"/>
    </source>
</evidence>
<sequence>MKTRNISQAGAGRGRGAALCAAIMMVWGAAAAQAADIRDQRVKFSYPVAQDNPVGIAVDHYAKLVEQKSGGRIKVTGYPNATLGNEIQAMSSAQGGILEMTVVSTAGAAGNVKELAIFDLPFIFQSPEEADAVIDSEVGQQLLDKFSAKGLVGMCYLDYGFRQVTNSKHPINRLEDFRDLKIRTLQNRVYIDIFKALGANPLPLPYPETYTALETKAIDGQESSFLVTKSSSYQDIQKYLSETRHVYLPAVVMASKKFWDKLNDEERGVLQSACVETQAFHRDLSRQMEADVVKELTAAGMVFNSIDPAEHERMVEVTAPVVEKYKPELGAALVDRTLEIISEARNKAN</sequence>
<dbReference type="Pfam" id="PF03480">
    <property type="entry name" value="DctP"/>
    <property type="match status" value="1"/>
</dbReference>
<keyword evidence="3 4" id="KW-0732">Signal</keyword>
<dbReference type="AlphaFoldDB" id="A0A4Q7MXZ2"/>
<dbReference type="CDD" id="cd13679">
    <property type="entry name" value="PBP2_TRAP_YiaO_like"/>
    <property type="match status" value="1"/>
</dbReference>
<dbReference type="InterPro" id="IPR004682">
    <property type="entry name" value="TRAP_DctP"/>
</dbReference>
<dbReference type="PIRSF" id="PIRSF006470">
    <property type="entry name" value="DctB"/>
    <property type="match status" value="1"/>
</dbReference>
<dbReference type="PANTHER" id="PTHR33376:SF7">
    <property type="entry name" value="C4-DICARBOXYLATE-BINDING PROTEIN DCTB"/>
    <property type="match status" value="1"/>
</dbReference>
<feature type="signal peptide" evidence="4">
    <location>
        <begin position="1"/>
        <end position="34"/>
    </location>
</feature>
<dbReference type="NCBIfam" id="TIGR00787">
    <property type="entry name" value="dctP"/>
    <property type="match status" value="1"/>
</dbReference>
<keyword evidence="5" id="KW-0675">Receptor</keyword>
<dbReference type="GO" id="GO:0055085">
    <property type="term" value="P:transmembrane transport"/>
    <property type="evidence" value="ECO:0007669"/>
    <property type="project" value="InterPro"/>
</dbReference>
<keyword evidence="2" id="KW-0813">Transport</keyword>
<dbReference type="Proteomes" id="UP000292039">
    <property type="component" value="Unassembled WGS sequence"/>
</dbReference>
<proteinExistence type="inferred from homology"/>
<dbReference type="RefSeq" id="WP_130486677.1">
    <property type="nucleotide sequence ID" value="NZ_CBCSEB010000007.1"/>
</dbReference>
<evidence type="ECO:0000256" key="3">
    <source>
        <dbReference type="ARBA" id="ARBA00022729"/>
    </source>
</evidence>
<dbReference type="PANTHER" id="PTHR33376">
    <property type="match status" value="1"/>
</dbReference>
<evidence type="ECO:0000256" key="4">
    <source>
        <dbReference type="SAM" id="SignalP"/>
    </source>
</evidence>
<evidence type="ECO:0000256" key="1">
    <source>
        <dbReference type="ARBA" id="ARBA00009023"/>
    </source>
</evidence>
<name>A0A4Q7MXZ2_9BURK</name>
<protein>
    <submittedName>
        <fullName evidence="5">Tripartite ATP-independent transporter DctP family solute receptor</fullName>
    </submittedName>
</protein>
<dbReference type="GO" id="GO:0030288">
    <property type="term" value="C:outer membrane-bounded periplasmic space"/>
    <property type="evidence" value="ECO:0007669"/>
    <property type="project" value="InterPro"/>
</dbReference>
<dbReference type="InterPro" id="IPR018389">
    <property type="entry name" value="DctP_fam"/>
</dbReference>
<gene>
    <name evidence="5" type="ORF">EV679_1177</name>
</gene>
<dbReference type="OrthoDB" id="9794826at2"/>
<evidence type="ECO:0000313" key="5">
    <source>
        <dbReference type="EMBL" id="RZS73968.1"/>
    </source>
</evidence>
<dbReference type="InterPro" id="IPR038404">
    <property type="entry name" value="TRAP_DctP_sf"/>
</dbReference>
<comment type="similarity">
    <text evidence="1">Belongs to the bacterial solute-binding protein 7 family.</text>
</comment>
<organism evidence="5 6">
    <name type="scientific">Kerstersia gyiorum</name>
    <dbReference type="NCBI Taxonomy" id="206506"/>
    <lineage>
        <taxon>Bacteria</taxon>
        <taxon>Pseudomonadati</taxon>
        <taxon>Pseudomonadota</taxon>
        <taxon>Betaproteobacteria</taxon>
        <taxon>Burkholderiales</taxon>
        <taxon>Alcaligenaceae</taxon>
        <taxon>Kerstersia</taxon>
    </lineage>
</organism>
<comment type="caution">
    <text evidence="5">The sequence shown here is derived from an EMBL/GenBank/DDBJ whole genome shotgun (WGS) entry which is preliminary data.</text>
</comment>
<feature type="chain" id="PRO_5030098224" evidence="4">
    <location>
        <begin position="35"/>
        <end position="349"/>
    </location>
</feature>
<reference evidence="5 6" key="1">
    <citation type="submission" date="2019-02" db="EMBL/GenBank/DDBJ databases">
        <title>Genomic Encyclopedia of Type Strains, Phase IV (KMG-IV): sequencing the most valuable type-strain genomes for metagenomic binning, comparative biology and taxonomic classification.</title>
        <authorList>
            <person name="Goeker M."/>
        </authorList>
    </citation>
    <scope>NUCLEOTIDE SEQUENCE [LARGE SCALE GENOMIC DNA]</scope>
    <source>
        <strain evidence="5 6">DSM 16618</strain>
    </source>
</reference>
<evidence type="ECO:0000313" key="6">
    <source>
        <dbReference type="Proteomes" id="UP000292039"/>
    </source>
</evidence>